<dbReference type="CDD" id="cd00090">
    <property type="entry name" value="HTH_ARSR"/>
    <property type="match status" value="1"/>
</dbReference>
<dbReference type="GO" id="GO:0045892">
    <property type="term" value="P:negative regulation of DNA-templated transcription"/>
    <property type="evidence" value="ECO:0007669"/>
    <property type="project" value="TreeGrafter"/>
</dbReference>
<evidence type="ECO:0000256" key="1">
    <source>
        <dbReference type="ARBA" id="ARBA00023015"/>
    </source>
</evidence>
<keyword evidence="2" id="KW-0238">DNA-binding</keyword>
<dbReference type="InterPro" id="IPR014757">
    <property type="entry name" value="Tscrpt_reg_IclR_C"/>
</dbReference>
<dbReference type="Gene3D" id="1.10.10.10">
    <property type="entry name" value="Winged helix-like DNA-binding domain superfamily/Winged helix DNA-binding domain"/>
    <property type="match status" value="1"/>
</dbReference>
<sequence length="263" mass="28776">MGEKTRDYSIAVVMRTLDILEALAEAKRPLGPTELARRVGTTPSAAFRILKTLEERGYVARDTISGQYRLGTRLAYLGERSTGAIDLRHVARPVLEELHRRFRETVNLAVLDNDHIVYIDMIESDLGLRMAARVGARDHPHSTSLGKAILAYLPQSELDQHLQRPLPQRTPNTITDPEALRLELERVRASGVAEDHEENEEGACCFGAPVFDHQGRVVAAISISGPAVRLAGPRADEIRAAVKDASLAVSQAIGGRIPQAVEG</sequence>
<dbReference type="PANTHER" id="PTHR30136:SF24">
    <property type="entry name" value="HTH-TYPE TRANSCRIPTIONAL REPRESSOR ALLR"/>
    <property type="match status" value="1"/>
</dbReference>
<dbReference type="FunFam" id="1.10.10.10:FF:000056">
    <property type="entry name" value="IclR family transcriptional regulator"/>
    <property type="match status" value="1"/>
</dbReference>
<dbReference type="SUPFAM" id="SSF55781">
    <property type="entry name" value="GAF domain-like"/>
    <property type="match status" value="1"/>
</dbReference>
<dbReference type="AlphaFoldDB" id="A0A7C2W9F6"/>
<keyword evidence="3" id="KW-0804">Transcription</keyword>
<dbReference type="PROSITE" id="PS51078">
    <property type="entry name" value="ICLR_ED"/>
    <property type="match status" value="1"/>
</dbReference>
<proteinExistence type="predicted"/>
<evidence type="ECO:0000313" key="6">
    <source>
        <dbReference type="EMBL" id="HEX71449.1"/>
    </source>
</evidence>
<dbReference type="PANTHER" id="PTHR30136">
    <property type="entry name" value="HELIX-TURN-HELIX TRANSCRIPTIONAL REGULATOR, ICLR FAMILY"/>
    <property type="match status" value="1"/>
</dbReference>
<keyword evidence="1" id="KW-0805">Transcription regulation</keyword>
<dbReference type="GO" id="GO:0003700">
    <property type="term" value="F:DNA-binding transcription factor activity"/>
    <property type="evidence" value="ECO:0007669"/>
    <property type="project" value="TreeGrafter"/>
</dbReference>
<dbReference type="InterPro" id="IPR050707">
    <property type="entry name" value="HTH_MetabolicPath_Reg"/>
</dbReference>
<dbReference type="SMART" id="SM00346">
    <property type="entry name" value="HTH_ICLR"/>
    <property type="match status" value="1"/>
</dbReference>
<dbReference type="PROSITE" id="PS51077">
    <property type="entry name" value="HTH_ICLR"/>
    <property type="match status" value="1"/>
</dbReference>
<evidence type="ECO:0000256" key="3">
    <source>
        <dbReference type="ARBA" id="ARBA00023163"/>
    </source>
</evidence>
<organism evidence="6">
    <name type="scientific">Thermorudis sp</name>
    <dbReference type="NCBI Taxonomy" id="1969470"/>
    <lineage>
        <taxon>Bacteria</taxon>
        <taxon>Pseudomonadati</taxon>
        <taxon>Thermomicrobiota</taxon>
        <taxon>Thermomicrobia</taxon>
        <taxon>Thermomicrobia incertae sedis</taxon>
        <taxon>Thermorudis</taxon>
    </lineage>
</organism>
<evidence type="ECO:0000259" key="4">
    <source>
        <dbReference type="PROSITE" id="PS51077"/>
    </source>
</evidence>
<feature type="domain" description="IclR-ED" evidence="5">
    <location>
        <begin position="73"/>
        <end position="255"/>
    </location>
</feature>
<dbReference type="EMBL" id="DSID01000716">
    <property type="protein sequence ID" value="HEX71449.1"/>
    <property type="molecule type" value="Genomic_DNA"/>
</dbReference>
<dbReference type="SUPFAM" id="SSF46785">
    <property type="entry name" value="Winged helix' DNA-binding domain"/>
    <property type="match status" value="1"/>
</dbReference>
<dbReference type="InterPro" id="IPR036388">
    <property type="entry name" value="WH-like_DNA-bd_sf"/>
</dbReference>
<dbReference type="GO" id="GO:0003677">
    <property type="term" value="F:DNA binding"/>
    <property type="evidence" value="ECO:0007669"/>
    <property type="project" value="UniProtKB-KW"/>
</dbReference>
<dbReference type="Pfam" id="PF09339">
    <property type="entry name" value="HTH_IclR"/>
    <property type="match status" value="1"/>
</dbReference>
<reference evidence="6" key="1">
    <citation type="journal article" date="2020" name="mSystems">
        <title>Genome- and Community-Level Interaction Insights into Carbon Utilization and Element Cycling Functions of Hydrothermarchaeota in Hydrothermal Sediment.</title>
        <authorList>
            <person name="Zhou Z."/>
            <person name="Liu Y."/>
            <person name="Xu W."/>
            <person name="Pan J."/>
            <person name="Luo Z.H."/>
            <person name="Li M."/>
        </authorList>
    </citation>
    <scope>NUCLEOTIDE SEQUENCE [LARGE SCALE GENOMIC DNA]</scope>
    <source>
        <strain evidence="6">SpSt-192</strain>
    </source>
</reference>
<dbReference type="InterPro" id="IPR029016">
    <property type="entry name" value="GAF-like_dom_sf"/>
</dbReference>
<dbReference type="InterPro" id="IPR036390">
    <property type="entry name" value="WH_DNA-bd_sf"/>
</dbReference>
<dbReference type="InterPro" id="IPR005471">
    <property type="entry name" value="Tscrpt_reg_IclR_N"/>
</dbReference>
<dbReference type="InterPro" id="IPR011991">
    <property type="entry name" value="ArsR-like_HTH"/>
</dbReference>
<name>A0A7C2W9F6_9BACT</name>
<evidence type="ECO:0000256" key="2">
    <source>
        <dbReference type="ARBA" id="ARBA00023125"/>
    </source>
</evidence>
<dbReference type="Pfam" id="PF01614">
    <property type="entry name" value="IclR_C"/>
    <property type="match status" value="1"/>
</dbReference>
<accession>A0A7C2W9F6</accession>
<gene>
    <name evidence="6" type="ORF">ENP13_09460</name>
</gene>
<protein>
    <submittedName>
        <fullName evidence="6">IclR family transcriptional regulator</fullName>
    </submittedName>
</protein>
<evidence type="ECO:0000259" key="5">
    <source>
        <dbReference type="PROSITE" id="PS51078"/>
    </source>
</evidence>
<feature type="domain" description="HTH iclR-type" evidence="4">
    <location>
        <begin position="10"/>
        <end position="72"/>
    </location>
</feature>
<dbReference type="Gene3D" id="3.30.450.40">
    <property type="match status" value="1"/>
</dbReference>
<comment type="caution">
    <text evidence="6">The sequence shown here is derived from an EMBL/GenBank/DDBJ whole genome shotgun (WGS) entry which is preliminary data.</text>
</comment>